<name>Q0VQA1_ALCBS</name>
<dbReference type="PANTHER" id="PTHR35561:SF1">
    <property type="entry name" value="RNA 2',3'-CYCLIC PHOSPHODIESTERASE"/>
    <property type="match status" value="1"/>
</dbReference>
<dbReference type="SUPFAM" id="SSF55144">
    <property type="entry name" value="LigT-like"/>
    <property type="match status" value="1"/>
</dbReference>
<sequence length="171" mass="18693">MRCFIGIPVVRPLADQCRMLSQGMGLATPAANLHLTLAFLGEQSASDLNGLKGSVSALADKHASFAQLFDRCEPFPRDQGPFIALTGKASSPLQQLHAGLEECLEFHGLPLESRSFRPHITLARPGAAVTSFQTMGEWVLPVNALWLYRSEWAEPLPTYECLARFALKTAL</sequence>
<dbReference type="InterPro" id="IPR004175">
    <property type="entry name" value="RNA_CPDase"/>
</dbReference>
<evidence type="ECO:0000256" key="2">
    <source>
        <dbReference type="HAMAP-Rule" id="MF_01940"/>
    </source>
</evidence>
<dbReference type="NCBIfam" id="TIGR02258">
    <property type="entry name" value="2_5_ligase"/>
    <property type="match status" value="1"/>
</dbReference>
<feature type="active site" description="Proton acceptor" evidence="2">
    <location>
        <position position="119"/>
    </location>
</feature>
<dbReference type="HOGENOM" id="CLU_081251_2_1_6"/>
<feature type="short sequence motif" description="HXTX 2" evidence="2">
    <location>
        <begin position="119"/>
        <end position="122"/>
    </location>
</feature>
<dbReference type="AlphaFoldDB" id="Q0VQA1"/>
<comment type="catalytic activity">
    <reaction evidence="2">
        <text>a 3'-end 2',3'-cyclophospho-ribonucleotide-RNA + H2O = a 3'-end 2'-phospho-ribonucleotide-RNA + H(+)</text>
        <dbReference type="Rhea" id="RHEA:11828"/>
        <dbReference type="Rhea" id="RHEA-COMP:10464"/>
        <dbReference type="Rhea" id="RHEA-COMP:17353"/>
        <dbReference type="ChEBI" id="CHEBI:15377"/>
        <dbReference type="ChEBI" id="CHEBI:15378"/>
        <dbReference type="ChEBI" id="CHEBI:83064"/>
        <dbReference type="ChEBI" id="CHEBI:173113"/>
        <dbReference type="EC" id="3.1.4.58"/>
    </reaction>
</comment>
<dbReference type="Gene3D" id="3.90.1140.10">
    <property type="entry name" value="Cyclic phosphodiesterase"/>
    <property type="match status" value="1"/>
</dbReference>
<dbReference type="STRING" id="393595.ABO_1199"/>
<reference evidence="3 4" key="1">
    <citation type="journal article" date="2006" name="Nat. Biotechnol.">
        <title>Genome sequence of the ubiquitous hydrocarbon-degrading marine bacterium Alcanivorax borkumensis.</title>
        <authorList>
            <person name="Schneiker S."/>
            <person name="Martins dos Santos V.A.P."/>
            <person name="Bartels D."/>
            <person name="Bekel T."/>
            <person name="Brecht M."/>
            <person name="Buhrmester J."/>
            <person name="Chernikova T.N."/>
            <person name="Denaro R."/>
            <person name="Ferrer M."/>
            <person name="Gertler C."/>
            <person name="Goesmann A."/>
            <person name="Golyshina O.V."/>
            <person name="Kaminski F."/>
            <person name="Khachane A.N."/>
            <person name="Lang S."/>
            <person name="Linke B."/>
            <person name="McHardy A.C."/>
            <person name="Meyer F."/>
            <person name="Nechitaylo T."/>
            <person name="Puehler A."/>
            <person name="Regenhardt D."/>
            <person name="Rupp O."/>
            <person name="Sabirova J.S."/>
            <person name="Selbitschka W."/>
            <person name="Yakimov M.M."/>
            <person name="Timmis K.N."/>
            <person name="Vorhoelter F.-J."/>
            <person name="Weidner S."/>
            <person name="Kaiser O."/>
            <person name="Golyshin P.N."/>
        </authorList>
    </citation>
    <scope>NUCLEOTIDE SEQUENCE [LARGE SCALE GENOMIC DNA]</scope>
    <source>
        <strain evidence="4">ATCC 700651 / DSM 11573 / NCIMB 13689 / SK2</strain>
    </source>
</reference>
<protein>
    <recommendedName>
        <fullName evidence="2">RNA 2',3'-cyclic phosphodiesterase</fullName>
        <shortName evidence="2">RNA 2',3'-CPDase</shortName>
        <ecNumber evidence="2">3.1.4.58</ecNumber>
    </recommendedName>
</protein>
<dbReference type="Pfam" id="PF13563">
    <property type="entry name" value="2_5_RNA_ligase2"/>
    <property type="match status" value="1"/>
</dbReference>
<dbReference type="eggNOG" id="COG1514">
    <property type="taxonomic scope" value="Bacteria"/>
</dbReference>
<keyword evidence="1 2" id="KW-0378">Hydrolase</keyword>
<dbReference type="GO" id="GO:0008664">
    <property type="term" value="F:RNA 2',3'-cyclic 3'-phosphodiesterase activity"/>
    <property type="evidence" value="ECO:0007669"/>
    <property type="project" value="UniProtKB-EC"/>
</dbReference>
<dbReference type="HAMAP" id="MF_01940">
    <property type="entry name" value="RNA_CPDase"/>
    <property type="match status" value="1"/>
</dbReference>
<feature type="active site" description="Proton donor" evidence="2">
    <location>
        <position position="34"/>
    </location>
</feature>
<evidence type="ECO:0000313" key="3">
    <source>
        <dbReference type="EMBL" id="CAL16647.1"/>
    </source>
</evidence>
<keyword evidence="4" id="KW-1185">Reference proteome</keyword>
<feature type="short sequence motif" description="HXTX 1" evidence="2">
    <location>
        <begin position="34"/>
        <end position="37"/>
    </location>
</feature>
<comment type="similarity">
    <text evidence="2">Belongs to the 2H phosphoesterase superfamily. ThpR family.</text>
</comment>
<dbReference type="InterPro" id="IPR009097">
    <property type="entry name" value="Cyclic_Pdiesterase"/>
</dbReference>
<comment type="function">
    <text evidence="2">Hydrolyzes RNA 2',3'-cyclic phosphodiester to an RNA 2'-phosphomonoester.</text>
</comment>
<dbReference type="GO" id="GO:0004113">
    <property type="term" value="F:2',3'-cyclic-nucleotide 3'-phosphodiesterase activity"/>
    <property type="evidence" value="ECO:0007669"/>
    <property type="project" value="InterPro"/>
</dbReference>
<accession>Q0VQA1</accession>
<dbReference type="EMBL" id="AM286690">
    <property type="protein sequence ID" value="CAL16647.1"/>
    <property type="molecule type" value="Genomic_DNA"/>
</dbReference>
<dbReference type="KEGG" id="abo:ABO_1199"/>
<evidence type="ECO:0000256" key="1">
    <source>
        <dbReference type="ARBA" id="ARBA00022801"/>
    </source>
</evidence>
<dbReference type="PANTHER" id="PTHR35561">
    <property type="entry name" value="RNA 2',3'-CYCLIC PHOSPHODIESTERASE"/>
    <property type="match status" value="1"/>
</dbReference>
<dbReference type="Proteomes" id="UP000008871">
    <property type="component" value="Chromosome"/>
</dbReference>
<gene>
    <name evidence="3" type="ordered locus">ABO_1199</name>
</gene>
<organism evidence="3 4">
    <name type="scientific">Alcanivorax borkumensis (strain ATCC 700651 / DSM 11573 / NCIMB 13689 / SK2)</name>
    <dbReference type="NCBI Taxonomy" id="393595"/>
    <lineage>
        <taxon>Bacteria</taxon>
        <taxon>Pseudomonadati</taxon>
        <taxon>Pseudomonadota</taxon>
        <taxon>Gammaproteobacteria</taxon>
        <taxon>Oceanospirillales</taxon>
        <taxon>Alcanivoracaceae</taxon>
        <taxon>Alcanivorax</taxon>
    </lineage>
</organism>
<dbReference type="RefSeq" id="WP_011588482.1">
    <property type="nucleotide sequence ID" value="NC_008260.1"/>
</dbReference>
<evidence type="ECO:0000313" key="4">
    <source>
        <dbReference type="Proteomes" id="UP000008871"/>
    </source>
</evidence>
<dbReference type="OrthoDB" id="7061261at2"/>
<dbReference type="EC" id="3.1.4.58" evidence="2"/>
<proteinExistence type="inferred from homology"/>